<evidence type="ECO:0000256" key="2">
    <source>
        <dbReference type="SAM" id="Phobius"/>
    </source>
</evidence>
<organism evidence="3 4">
    <name type="scientific">Paracoccus aurantius</name>
    <dbReference type="NCBI Taxonomy" id="3073814"/>
    <lineage>
        <taxon>Bacteria</taxon>
        <taxon>Pseudomonadati</taxon>
        <taxon>Pseudomonadota</taxon>
        <taxon>Alphaproteobacteria</taxon>
        <taxon>Rhodobacterales</taxon>
        <taxon>Paracoccaceae</taxon>
        <taxon>Paracoccus</taxon>
    </lineage>
</organism>
<keyword evidence="2" id="KW-0812">Transmembrane</keyword>
<dbReference type="Proteomes" id="UP001269144">
    <property type="component" value="Unassembled WGS sequence"/>
</dbReference>
<proteinExistence type="predicted"/>
<gene>
    <name evidence="3" type="ORF">RGQ15_14990</name>
</gene>
<sequence>MPQDDPALDDRISRPAPPRSGTGTILRSGLVAAVFSLLALGVLAILAGQPFWMPLNVTTQALWGPEVALIQDIDLSHTLLGLAIHVASCLFWALIAWLAYQLLGSAALAGSGTALLALVIDYGILPERMSPGWHLALPFGAVVCGFAAMGLGLWIGVRGNRGNVVRRQSRVERTPPPDPALSTDPTPAIGPEALRHPTPNVVDQRQQRIDPVNAVTEDPNKNAR</sequence>
<dbReference type="RefSeq" id="WP_311161311.1">
    <property type="nucleotide sequence ID" value="NZ_JAVQLW010000002.1"/>
</dbReference>
<feature type="transmembrane region" description="Helical" evidence="2">
    <location>
        <begin position="137"/>
        <end position="157"/>
    </location>
</feature>
<feature type="transmembrane region" description="Helical" evidence="2">
    <location>
        <begin position="29"/>
        <end position="52"/>
    </location>
</feature>
<evidence type="ECO:0000256" key="1">
    <source>
        <dbReference type="SAM" id="MobiDB-lite"/>
    </source>
</evidence>
<keyword evidence="4" id="KW-1185">Reference proteome</keyword>
<feature type="transmembrane region" description="Helical" evidence="2">
    <location>
        <begin position="107"/>
        <end position="125"/>
    </location>
</feature>
<feature type="region of interest" description="Disordered" evidence="1">
    <location>
        <begin position="1"/>
        <end position="20"/>
    </location>
</feature>
<keyword evidence="2" id="KW-0472">Membrane</keyword>
<reference evidence="4" key="1">
    <citation type="submission" date="2023-07" db="EMBL/GenBank/DDBJ databases">
        <title>Paracoccus sp. MBLB3053 whole genome sequence.</title>
        <authorList>
            <person name="Hwang C.Y."/>
            <person name="Cho E.-S."/>
            <person name="Seo M.-J."/>
        </authorList>
    </citation>
    <scope>NUCLEOTIDE SEQUENCE [LARGE SCALE GENOMIC DNA]</scope>
    <source>
        <strain evidence="4">MBLB3053</strain>
    </source>
</reference>
<feature type="transmembrane region" description="Helical" evidence="2">
    <location>
        <begin position="79"/>
        <end position="100"/>
    </location>
</feature>
<accession>A0ABU2HWH9</accession>
<evidence type="ECO:0000313" key="4">
    <source>
        <dbReference type="Proteomes" id="UP001269144"/>
    </source>
</evidence>
<feature type="region of interest" description="Disordered" evidence="1">
    <location>
        <begin position="166"/>
        <end position="224"/>
    </location>
</feature>
<keyword evidence="2" id="KW-1133">Transmembrane helix</keyword>
<dbReference type="EMBL" id="JAVQLW010000002">
    <property type="protein sequence ID" value="MDS9468870.1"/>
    <property type="molecule type" value="Genomic_DNA"/>
</dbReference>
<comment type="caution">
    <text evidence="3">The sequence shown here is derived from an EMBL/GenBank/DDBJ whole genome shotgun (WGS) entry which is preliminary data.</text>
</comment>
<evidence type="ECO:0008006" key="5">
    <source>
        <dbReference type="Google" id="ProtNLM"/>
    </source>
</evidence>
<name>A0ABU2HWH9_9RHOB</name>
<protein>
    <recommendedName>
        <fullName evidence="5">DUF2127 domain-containing protein</fullName>
    </recommendedName>
</protein>
<evidence type="ECO:0000313" key="3">
    <source>
        <dbReference type="EMBL" id="MDS9468870.1"/>
    </source>
</evidence>